<gene>
    <name evidence="1" type="ORF">GCM10025863_23810</name>
</gene>
<accession>A0ABM8FVX0</accession>
<reference evidence="2" key="1">
    <citation type="journal article" date="2019" name="Int. J. Syst. Evol. Microbiol.">
        <title>The Global Catalogue of Microorganisms (GCM) 10K type strain sequencing project: providing services to taxonomists for standard genome sequencing and annotation.</title>
        <authorList>
            <consortium name="The Broad Institute Genomics Platform"/>
            <consortium name="The Broad Institute Genome Sequencing Center for Infectious Disease"/>
            <person name="Wu L."/>
            <person name="Ma J."/>
        </authorList>
    </citation>
    <scope>NUCLEOTIDE SEQUENCE [LARGE SCALE GENOMIC DNA]</scope>
    <source>
        <strain evidence="2">NBRC 106310</strain>
    </source>
</reference>
<proteinExistence type="predicted"/>
<dbReference type="EMBL" id="AP027728">
    <property type="protein sequence ID" value="BDZ39767.1"/>
    <property type="molecule type" value="Genomic_DNA"/>
</dbReference>
<dbReference type="Proteomes" id="UP001321543">
    <property type="component" value="Chromosome"/>
</dbReference>
<evidence type="ECO:0000313" key="2">
    <source>
        <dbReference type="Proteomes" id="UP001321543"/>
    </source>
</evidence>
<protein>
    <submittedName>
        <fullName evidence="1">Uncharacterized protein</fullName>
    </submittedName>
</protein>
<organism evidence="1 2">
    <name type="scientific">Microbacterium suwonense</name>
    <dbReference type="NCBI Taxonomy" id="683047"/>
    <lineage>
        <taxon>Bacteria</taxon>
        <taxon>Bacillati</taxon>
        <taxon>Actinomycetota</taxon>
        <taxon>Actinomycetes</taxon>
        <taxon>Micrococcales</taxon>
        <taxon>Microbacteriaceae</taxon>
        <taxon>Microbacterium</taxon>
    </lineage>
</organism>
<keyword evidence="2" id="KW-1185">Reference proteome</keyword>
<name>A0ABM8FVX0_9MICO</name>
<evidence type="ECO:0000313" key="1">
    <source>
        <dbReference type="EMBL" id="BDZ39767.1"/>
    </source>
</evidence>
<sequence>MGVGEVLRHKEGEGGAHTGVRVFVASRVLAEEFGVDDTSGSKTVDDSDVVLASTIHRSPAVVAAKEAGLFPAGKTRRPVVANTFIRPLAERSSAVKILDPHILEGLISGNSTTSHAEWLIQTLADSMPANATLSILGKLQRDWQTADRPRHEARIEDFLSKALHRRTLPIAVEVRLLKSTALRDRFIWFSSGSSFDVLHNFTALSSEVLNDNLRFIRHDDRIARQTLQAAEAMESNTQPTMVSITKFIA</sequence>